<dbReference type="PIRSF" id="PIRSF037087">
    <property type="entry name" value="UCP037087"/>
    <property type="match status" value="1"/>
</dbReference>
<gene>
    <name evidence="3" type="ORF">E6H00_14915</name>
</gene>
<feature type="region of interest" description="Disordered" evidence="1">
    <location>
        <begin position="121"/>
        <end position="148"/>
    </location>
</feature>
<reference evidence="3 4" key="1">
    <citation type="journal article" date="2019" name="Nat. Microbiol.">
        <title>Mediterranean grassland soil C-N compound turnover is dependent on rainfall and depth, and is mediated by genomically divergent microorganisms.</title>
        <authorList>
            <person name="Diamond S."/>
            <person name="Andeer P.F."/>
            <person name="Li Z."/>
            <person name="Crits-Christoph A."/>
            <person name="Burstein D."/>
            <person name="Anantharaman K."/>
            <person name="Lane K.R."/>
            <person name="Thomas B.C."/>
            <person name="Pan C."/>
            <person name="Northen T.R."/>
            <person name="Banfield J.F."/>
        </authorList>
    </citation>
    <scope>NUCLEOTIDE SEQUENCE [LARGE SCALE GENOMIC DNA]</scope>
    <source>
        <strain evidence="3">NP_3</strain>
    </source>
</reference>
<dbReference type="Gene3D" id="2.60.120.10">
    <property type="entry name" value="Jelly Rolls"/>
    <property type="match status" value="1"/>
</dbReference>
<evidence type="ECO:0000313" key="4">
    <source>
        <dbReference type="Proteomes" id="UP000318509"/>
    </source>
</evidence>
<dbReference type="InterPro" id="IPR014710">
    <property type="entry name" value="RmlC-like_jellyroll"/>
</dbReference>
<accession>A0A537JW03</accession>
<organism evidence="3 4">
    <name type="scientific">Candidatus Segetimicrobium genomatis</name>
    <dbReference type="NCBI Taxonomy" id="2569760"/>
    <lineage>
        <taxon>Bacteria</taxon>
        <taxon>Bacillati</taxon>
        <taxon>Candidatus Sysuimicrobiota</taxon>
        <taxon>Candidatus Sysuimicrobiia</taxon>
        <taxon>Candidatus Sysuimicrobiales</taxon>
        <taxon>Candidatus Segetimicrobiaceae</taxon>
        <taxon>Candidatus Segetimicrobium</taxon>
    </lineage>
</organism>
<dbReference type="EMBL" id="VBAK01000152">
    <property type="protein sequence ID" value="TMI87680.1"/>
    <property type="molecule type" value="Genomic_DNA"/>
</dbReference>
<proteinExistence type="predicted"/>
<comment type="caution">
    <text evidence="3">The sequence shown here is derived from an EMBL/GenBank/DDBJ whole genome shotgun (WGS) entry which is preliminary data.</text>
</comment>
<dbReference type="PANTHER" id="PTHR40112:SF1">
    <property type="entry name" value="H2HPP ISOMERASE"/>
    <property type="match status" value="1"/>
</dbReference>
<dbReference type="InterPro" id="IPR011051">
    <property type="entry name" value="RmlC_Cupin_sf"/>
</dbReference>
<dbReference type="CDD" id="cd02210">
    <property type="entry name" value="cupin_BLR2406-like"/>
    <property type="match status" value="1"/>
</dbReference>
<protein>
    <submittedName>
        <fullName evidence="3">Cupin domain-containing protein</fullName>
    </submittedName>
</protein>
<dbReference type="AlphaFoldDB" id="A0A537JW03"/>
<evidence type="ECO:0000313" key="3">
    <source>
        <dbReference type="EMBL" id="TMI87680.1"/>
    </source>
</evidence>
<name>A0A537JW03_9BACT</name>
<sequence>MPARRATCVVISPDETFHGKQDLDYFAGISAESAGSTGLCMHLVTIPPQARATPHLHERHETAIYVLSGEAGMWYGEGLRQHLTVKAGQLLYIPANVPHLPYNPSATVACIGVLARTDPKEQESVVPYPVPDPGPAVPPNERARRSSG</sequence>
<dbReference type="InterPro" id="IPR013096">
    <property type="entry name" value="Cupin_2"/>
</dbReference>
<dbReference type="PANTHER" id="PTHR40112">
    <property type="entry name" value="H2HPP ISOMERASE"/>
    <property type="match status" value="1"/>
</dbReference>
<dbReference type="SUPFAM" id="SSF51182">
    <property type="entry name" value="RmlC-like cupins"/>
    <property type="match status" value="1"/>
</dbReference>
<dbReference type="Pfam" id="PF07883">
    <property type="entry name" value="Cupin_2"/>
    <property type="match status" value="1"/>
</dbReference>
<evidence type="ECO:0000259" key="2">
    <source>
        <dbReference type="Pfam" id="PF07883"/>
    </source>
</evidence>
<feature type="domain" description="Cupin type-2" evidence="2">
    <location>
        <begin position="43"/>
        <end position="108"/>
    </location>
</feature>
<evidence type="ECO:0000256" key="1">
    <source>
        <dbReference type="SAM" id="MobiDB-lite"/>
    </source>
</evidence>
<dbReference type="Proteomes" id="UP000318509">
    <property type="component" value="Unassembled WGS sequence"/>
</dbReference>
<dbReference type="InterPro" id="IPR052535">
    <property type="entry name" value="Bacilysin_H2HPP_isomerase"/>
</dbReference>
<feature type="compositionally biased region" description="Pro residues" evidence="1">
    <location>
        <begin position="128"/>
        <end position="138"/>
    </location>
</feature>
<dbReference type="InterPro" id="IPR017102">
    <property type="entry name" value="UCP037087"/>
</dbReference>